<gene>
    <name evidence="7" type="ORF">DJ019_07335</name>
</gene>
<dbReference type="Pfam" id="PF25917">
    <property type="entry name" value="BSH_RND"/>
    <property type="match status" value="1"/>
</dbReference>
<dbReference type="Gene3D" id="2.40.420.20">
    <property type="match status" value="1"/>
</dbReference>
<proteinExistence type="inferred from homology"/>
<dbReference type="Pfam" id="PF25967">
    <property type="entry name" value="RND-MFP_C"/>
    <property type="match status" value="1"/>
</dbReference>
<keyword evidence="8" id="KW-1185">Reference proteome</keyword>
<organism evidence="7 8">
    <name type="scientific">Phenylobacterium kunshanense</name>
    <dbReference type="NCBI Taxonomy" id="1445034"/>
    <lineage>
        <taxon>Bacteria</taxon>
        <taxon>Pseudomonadati</taxon>
        <taxon>Pseudomonadota</taxon>
        <taxon>Alphaproteobacteria</taxon>
        <taxon>Caulobacterales</taxon>
        <taxon>Caulobacteraceae</taxon>
        <taxon>Phenylobacterium</taxon>
    </lineage>
</organism>
<dbReference type="Proteomes" id="UP000249524">
    <property type="component" value="Unassembled WGS sequence"/>
</dbReference>
<dbReference type="GO" id="GO:0015562">
    <property type="term" value="F:efflux transmembrane transporter activity"/>
    <property type="evidence" value="ECO:0007669"/>
    <property type="project" value="TreeGrafter"/>
</dbReference>
<dbReference type="SUPFAM" id="SSF111369">
    <property type="entry name" value="HlyD-like secretion proteins"/>
    <property type="match status" value="1"/>
</dbReference>
<evidence type="ECO:0000256" key="3">
    <source>
        <dbReference type="ARBA" id="ARBA00022448"/>
    </source>
</evidence>
<feature type="domain" description="Multidrug resistance protein MdtA-like C-terminal permuted SH3" evidence="6">
    <location>
        <begin position="274"/>
        <end position="331"/>
    </location>
</feature>
<dbReference type="PANTHER" id="PTHR30469:SF15">
    <property type="entry name" value="HLYD FAMILY OF SECRETION PROTEINS"/>
    <property type="match status" value="1"/>
</dbReference>
<dbReference type="GO" id="GO:1990281">
    <property type="term" value="C:efflux pump complex"/>
    <property type="evidence" value="ECO:0007669"/>
    <property type="project" value="TreeGrafter"/>
</dbReference>
<evidence type="ECO:0000313" key="8">
    <source>
        <dbReference type="Proteomes" id="UP000249524"/>
    </source>
</evidence>
<name>A0A328BRL1_9CAUL</name>
<comment type="caution">
    <text evidence="7">The sequence shown here is derived from an EMBL/GenBank/DDBJ whole genome shotgun (WGS) entry which is preliminary data.</text>
</comment>
<dbReference type="InterPro" id="IPR006143">
    <property type="entry name" value="RND_pump_MFP"/>
</dbReference>
<comment type="similarity">
    <text evidence="2">Belongs to the membrane fusion protein (MFP) (TC 8.A.1) family.</text>
</comment>
<dbReference type="AlphaFoldDB" id="A0A328BRL1"/>
<dbReference type="Gene3D" id="2.40.30.170">
    <property type="match status" value="1"/>
</dbReference>
<reference evidence="7 8" key="1">
    <citation type="submission" date="2018-05" db="EMBL/GenBank/DDBJ databases">
        <authorList>
            <person name="Lanie J.A."/>
            <person name="Ng W.-L."/>
            <person name="Kazmierczak K.M."/>
            <person name="Andrzejewski T.M."/>
            <person name="Davidsen T.M."/>
            <person name="Wayne K.J."/>
            <person name="Tettelin H."/>
            <person name="Glass J.I."/>
            <person name="Rusch D."/>
            <person name="Podicherti R."/>
            <person name="Tsui H.-C.T."/>
            <person name="Winkler M.E."/>
        </authorList>
    </citation>
    <scope>NUCLEOTIDE SEQUENCE [LARGE SCALE GENOMIC DNA]</scope>
    <source>
        <strain evidence="7 8">BUT-10</strain>
    </source>
</reference>
<dbReference type="PANTHER" id="PTHR30469">
    <property type="entry name" value="MULTIDRUG RESISTANCE PROTEIN MDTA"/>
    <property type="match status" value="1"/>
</dbReference>
<evidence type="ECO:0000256" key="1">
    <source>
        <dbReference type="ARBA" id="ARBA00004196"/>
    </source>
</evidence>
<protein>
    <submittedName>
        <fullName evidence="7">Efflux RND transporter periplasmic adaptor subunit</fullName>
    </submittedName>
</protein>
<evidence type="ECO:0000256" key="4">
    <source>
        <dbReference type="SAM" id="SignalP"/>
    </source>
</evidence>
<feature type="signal peptide" evidence="4">
    <location>
        <begin position="1"/>
        <end position="22"/>
    </location>
</feature>
<comment type="subcellular location">
    <subcellularLocation>
        <location evidence="1">Cell envelope</location>
    </subcellularLocation>
</comment>
<dbReference type="Gene3D" id="1.10.287.470">
    <property type="entry name" value="Helix hairpin bin"/>
    <property type="match status" value="1"/>
</dbReference>
<evidence type="ECO:0000259" key="6">
    <source>
        <dbReference type="Pfam" id="PF25967"/>
    </source>
</evidence>
<dbReference type="InterPro" id="IPR058625">
    <property type="entry name" value="MdtA-like_BSH"/>
</dbReference>
<keyword evidence="3" id="KW-0813">Transport</keyword>
<evidence type="ECO:0000256" key="2">
    <source>
        <dbReference type="ARBA" id="ARBA00009477"/>
    </source>
</evidence>
<feature type="chain" id="PRO_5016353985" evidence="4">
    <location>
        <begin position="23"/>
        <end position="366"/>
    </location>
</feature>
<evidence type="ECO:0000259" key="5">
    <source>
        <dbReference type="Pfam" id="PF25917"/>
    </source>
</evidence>
<dbReference type="EMBL" id="QFYS01000002">
    <property type="protein sequence ID" value="RAK67708.1"/>
    <property type="molecule type" value="Genomic_DNA"/>
</dbReference>
<evidence type="ECO:0000313" key="7">
    <source>
        <dbReference type="EMBL" id="RAK67708.1"/>
    </source>
</evidence>
<dbReference type="InterPro" id="IPR058627">
    <property type="entry name" value="MdtA-like_C"/>
</dbReference>
<dbReference type="Gene3D" id="2.40.50.100">
    <property type="match status" value="1"/>
</dbReference>
<dbReference type="OrthoDB" id="7422354at2"/>
<feature type="domain" description="Multidrug resistance protein MdtA-like barrel-sandwich hybrid" evidence="5">
    <location>
        <begin position="65"/>
        <end position="181"/>
    </location>
</feature>
<sequence length="366" mass="38302">MRRSMKLATPLLVACCATLALAGCKKPPETQTEAQRARAVTVARIEPRPIVGSLTASGDLVPREEAAVAPEVSGYRVAKVLADVGDYVRAGQTLVQLDPTLLEAQIAQAQAQAAQADDQAKRVSGLDGTGVLSQEQIAQRRYQADIARANLRQLQTQRRKMAVTAPVSGLILERNVRPGDLSAMTTTPWFRMARDGQVELSADLSSDDLTRVRVGQTATVTLPGGAVAQGRVRLISPQINTQTKLGEVRILLPVRSDIRSGGFGRAVFSDASANVLAVPETSVRYDADGASVMVVGADNRVKRAPIQTGARGGGLVQIVKGPPAGTRIVASAASLFLDGDLVRPVEGGAAQAQAPAKAPAKTAAAK</sequence>
<dbReference type="PROSITE" id="PS51257">
    <property type="entry name" value="PROKAR_LIPOPROTEIN"/>
    <property type="match status" value="1"/>
</dbReference>
<accession>A0A328BRL1</accession>
<keyword evidence="4" id="KW-0732">Signal</keyword>
<dbReference type="NCBIfam" id="TIGR01730">
    <property type="entry name" value="RND_mfp"/>
    <property type="match status" value="1"/>
</dbReference>